<dbReference type="SUPFAM" id="SSF141571">
    <property type="entry name" value="Pentapeptide repeat-like"/>
    <property type="match status" value="1"/>
</dbReference>
<dbReference type="PANTHER" id="PTHR47485:SF1">
    <property type="entry name" value="THYLAKOID LUMENAL 17.4 KDA PROTEIN, CHLOROPLASTIC"/>
    <property type="match status" value="1"/>
</dbReference>
<dbReference type="Pfam" id="PF00805">
    <property type="entry name" value="Pentapeptide"/>
    <property type="match status" value="3"/>
</dbReference>
<accession>A0ABU7RWW1</accession>
<keyword evidence="2" id="KW-0472">Membrane</keyword>
<protein>
    <submittedName>
        <fullName evidence="3">Pentapeptide repeat-containing protein</fullName>
    </submittedName>
</protein>
<dbReference type="InterPro" id="IPR001646">
    <property type="entry name" value="5peptide_repeat"/>
</dbReference>
<keyword evidence="4" id="KW-1185">Reference proteome</keyword>
<organism evidence="3 4">
    <name type="scientific">Plantactinospora sonchi</name>
    <dbReference type="NCBI Taxonomy" id="1544735"/>
    <lineage>
        <taxon>Bacteria</taxon>
        <taxon>Bacillati</taxon>
        <taxon>Actinomycetota</taxon>
        <taxon>Actinomycetes</taxon>
        <taxon>Micromonosporales</taxon>
        <taxon>Micromonosporaceae</taxon>
        <taxon>Plantactinospora</taxon>
    </lineage>
</organism>
<name>A0ABU7RWW1_9ACTN</name>
<feature type="transmembrane region" description="Helical" evidence="2">
    <location>
        <begin position="63"/>
        <end position="85"/>
    </location>
</feature>
<evidence type="ECO:0000313" key="3">
    <source>
        <dbReference type="EMBL" id="MEE6260965.1"/>
    </source>
</evidence>
<keyword evidence="1" id="KW-0677">Repeat</keyword>
<evidence type="ECO:0000256" key="2">
    <source>
        <dbReference type="SAM" id="Phobius"/>
    </source>
</evidence>
<evidence type="ECO:0000313" key="4">
    <source>
        <dbReference type="Proteomes" id="UP001332243"/>
    </source>
</evidence>
<dbReference type="RefSeq" id="WP_331216069.1">
    <property type="nucleotide sequence ID" value="NZ_JAZGQK010000017.1"/>
</dbReference>
<keyword evidence="2" id="KW-1133">Transmembrane helix</keyword>
<sequence>MIRRAIKAMQRVMRRPAVWMPLTVLLAIGLLVVLLGPVAWWATPAKHLQGKDKADVRNATRQTLLAAVGGLVVLTGAAFTARTFYLSRRGQFTDRYTKAIAQLASDKLTERLGGIYALEHLMAESERDHETVVEVLAAFVREGTRDEAVSTGAIGPIGKKQIATLQPAVRPPTDVQAALTVLARRPQRTESNSVDLSETRAAGAVLSGAQLRGADLSRADLQSANLYGANLQGANLYRANLQGAFLLANLQGVNLFQANLQGANLEGVQLDGAILYEADLKHANLIHARLQRAFLHAATLEGADLYGAQLQGADLYGANLQNANLRRAHLQGANLDGAEGLTAELLTHATIDARTRLPKLLQEEWEAAQPFEGEVRT</sequence>
<dbReference type="Proteomes" id="UP001332243">
    <property type="component" value="Unassembled WGS sequence"/>
</dbReference>
<evidence type="ECO:0000256" key="1">
    <source>
        <dbReference type="ARBA" id="ARBA00022737"/>
    </source>
</evidence>
<dbReference type="PANTHER" id="PTHR47485">
    <property type="entry name" value="THYLAKOID LUMENAL 17.4 KDA PROTEIN, CHLOROPLASTIC"/>
    <property type="match status" value="1"/>
</dbReference>
<gene>
    <name evidence="3" type="ORF">V1633_21000</name>
</gene>
<dbReference type="EMBL" id="JAZGQK010000017">
    <property type="protein sequence ID" value="MEE6260965.1"/>
    <property type="molecule type" value="Genomic_DNA"/>
</dbReference>
<comment type="caution">
    <text evidence="3">The sequence shown here is derived from an EMBL/GenBank/DDBJ whole genome shotgun (WGS) entry which is preliminary data.</text>
</comment>
<proteinExistence type="predicted"/>
<dbReference type="Gene3D" id="2.160.20.80">
    <property type="entry name" value="E3 ubiquitin-protein ligase SopA"/>
    <property type="match status" value="1"/>
</dbReference>
<feature type="transmembrane region" description="Helical" evidence="2">
    <location>
        <begin position="21"/>
        <end position="43"/>
    </location>
</feature>
<keyword evidence="2" id="KW-0812">Transmembrane</keyword>
<reference evidence="3 4" key="1">
    <citation type="submission" date="2024-01" db="EMBL/GenBank/DDBJ databases">
        <title>Genome insights into Plantactinospora sonchi sp. nov.</title>
        <authorList>
            <person name="Wang L."/>
        </authorList>
    </citation>
    <scope>NUCLEOTIDE SEQUENCE [LARGE SCALE GENOMIC DNA]</scope>
    <source>
        <strain evidence="3 4">NEAU-QY2</strain>
    </source>
</reference>